<dbReference type="PROSITE" id="PS50103">
    <property type="entry name" value="ZF_C3H1"/>
    <property type="match status" value="1"/>
</dbReference>
<dbReference type="PANTHER" id="PTHR13309">
    <property type="entry name" value="NUCLEAR FRAGILE X MENTAL RETARDATION PROTEIN INTERACTING PROTEIN 1"/>
    <property type="match status" value="1"/>
</dbReference>
<reference evidence="4 5" key="1">
    <citation type="submission" date="2018-05" db="EMBL/GenBank/DDBJ databases">
        <title>Draft genome sequence of Scytalidium lignicola DSM 105466, a ubiquitous saprotrophic fungus.</title>
        <authorList>
            <person name="Buettner E."/>
            <person name="Gebauer A.M."/>
            <person name="Hofrichter M."/>
            <person name="Liers C."/>
            <person name="Kellner H."/>
        </authorList>
    </citation>
    <scope>NUCLEOTIDE SEQUENCE [LARGE SCALE GENOMIC DNA]</scope>
    <source>
        <strain evidence="4 5">DSM 105466</strain>
    </source>
</reference>
<evidence type="ECO:0000259" key="3">
    <source>
        <dbReference type="PROSITE" id="PS50103"/>
    </source>
</evidence>
<dbReference type="OMA" id="VMEAIVW"/>
<evidence type="ECO:0000313" key="5">
    <source>
        <dbReference type="Proteomes" id="UP000258309"/>
    </source>
</evidence>
<feature type="compositionally biased region" description="Acidic residues" evidence="2">
    <location>
        <begin position="361"/>
        <end position="370"/>
    </location>
</feature>
<organism evidence="4 5">
    <name type="scientific">Scytalidium lignicola</name>
    <name type="common">Hyphomycete</name>
    <dbReference type="NCBI Taxonomy" id="5539"/>
    <lineage>
        <taxon>Eukaryota</taxon>
        <taxon>Fungi</taxon>
        <taxon>Dikarya</taxon>
        <taxon>Ascomycota</taxon>
        <taxon>Pezizomycotina</taxon>
        <taxon>Leotiomycetes</taxon>
        <taxon>Leotiomycetes incertae sedis</taxon>
        <taxon>Scytalidium</taxon>
    </lineage>
</organism>
<dbReference type="InterPro" id="IPR039136">
    <property type="entry name" value="NUFIP1-like"/>
</dbReference>
<proteinExistence type="predicted"/>
<dbReference type="GO" id="GO:0008270">
    <property type="term" value="F:zinc ion binding"/>
    <property type="evidence" value="ECO:0007669"/>
    <property type="project" value="UniProtKB-KW"/>
</dbReference>
<feature type="compositionally biased region" description="Pro residues" evidence="2">
    <location>
        <begin position="138"/>
        <end position="155"/>
    </location>
</feature>
<dbReference type="PANTHER" id="PTHR13309:SF0">
    <property type="entry name" value="FMR1-INTERACTING PROTEIN NUFIP1"/>
    <property type="match status" value="1"/>
</dbReference>
<dbReference type="EMBL" id="NCSJ02000022">
    <property type="protein sequence ID" value="RFU34356.1"/>
    <property type="molecule type" value="Genomic_DNA"/>
</dbReference>
<dbReference type="GO" id="GO:0000492">
    <property type="term" value="P:box C/D snoRNP assembly"/>
    <property type="evidence" value="ECO:0007669"/>
    <property type="project" value="TreeGrafter"/>
</dbReference>
<feature type="compositionally biased region" description="Pro residues" evidence="2">
    <location>
        <begin position="8"/>
        <end position="19"/>
    </location>
</feature>
<protein>
    <recommendedName>
        <fullName evidence="3">C3H1-type domain-containing protein</fullName>
    </recommendedName>
</protein>
<feature type="compositionally biased region" description="Basic residues" evidence="2">
    <location>
        <begin position="339"/>
        <end position="348"/>
    </location>
</feature>
<feature type="compositionally biased region" description="Gly residues" evidence="2">
    <location>
        <begin position="29"/>
        <end position="40"/>
    </location>
</feature>
<dbReference type="AlphaFoldDB" id="A0A3E2HLT3"/>
<evidence type="ECO:0000256" key="1">
    <source>
        <dbReference type="PROSITE-ProRule" id="PRU00723"/>
    </source>
</evidence>
<feature type="non-terminal residue" evidence="4">
    <location>
        <position position="664"/>
    </location>
</feature>
<dbReference type="STRING" id="5539.A0A3E2HLT3"/>
<feature type="compositionally biased region" description="Low complexity" evidence="2">
    <location>
        <begin position="101"/>
        <end position="111"/>
    </location>
</feature>
<keyword evidence="1" id="KW-0862">Zinc</keyword>
<feature type="domain" description="C3H1-type" evidence="3">
    <location>
        <begin position="523"/>
        <end position="551"/>
    </location>
</feature>
<dbReference type="Pfam" id="PF10453">
    <property type="entry name" value="NUFIP1"/>
    <property type="match status" value="1"/>
</dbReference>
<feature type="compositionally biased region" description="Polar residues" evidence="2">
    <location>
        <begin position="619"/>
        <end position="641"/>
    </location>
</feature>
<feature type="zinc finger region" description="C3H1-type" evidence="1">
    <location>
        <begin position="523"/>
        <end position="551"/>
    </location>
</feature>
<sequence length="664" mass="72056">MAANPQYNFPPPPPPPGPYAPSYTQQPPRGGGGSRGSGRSGRGDFHAFNPHAGYNPQGPPPVAYGPQNPPPYAGPQGPSGNYPPPQWGHEQHGPPQPGPMQHPQQHPQSIHQPPPPIPLSAQNYHPNYAPQSYGQPPQYGPQQPPQPYQQPPQPSYGPQVPMSHQPQMGPPQGGMPLQQWSGPPQHPQPQYNNAGRGRGRGGFNSGRGGHEAPLMGPPIRMGFDNDRSGDQIAQAGNGFAPQYPNAHQSSPVPFSQPQYQSYPPQNFTHGGQRPPLDPNPYNSTPHNRGGGRGGSNFRGRGRGDHFRHRPHDRHNRLNGNSGSPAPAHKSAGAENDARNKKKNKKRKTNTLGLTPNGPDHEDSEEDDIDEEVRLVNLLGPDTPQLPTDIAAWIAERKARYPTKARREAAAEELRKRQQTNGASAANDADATSKKSSAGESKLERQQRKAEKLRLQLEKAEQKIKDAMNAGSKRKRETGDNGDGDDGDDDESSDDSDSGSDDSKPEVASSHVSILSQVAAAPKAQLQRHCKYFSTGGTCGKKGKCRFVHDQEVRNQALREKEANGGVMTLAQRLILNDTAKDDLTILKSIKYLKEKGLMSDHQNASAKNVDGSVLAAQVQQHQNDLAMRSRSNSHPDSSASSKDLHIKSEEDDHIKTESIDDGEV</sequence>
<feature type="non-terminal residue" evidence="4">
    <location>
        <position position="1"/>
    </location>
</feature>
<accession>A0A3E2HLT3</accession>
<feature type="compositionally biased region" description="Basic residues" evidence="2">
    <location>
        <begin position="305"/>
        <end position="316"/>
    </location>
</feature>
<keyword evidence="1" id="KW-0863">Zinc-finger</keyword>
<evidence type="ECO:0000256" key="2">
    <source>
        <dbReference type="SAM" id="MobiDB-lite"/>
    </source>
</evidence>
<evidence type="ECO:0000313" key="4">
    <source>
        <dbReference type="EMBL" id="RFU34356.1"/>
    </source>
</evidence>
<feature type="compositionally biased region" description="Low complexity" evidence="2">
    <location>
        <begin position="248"/>
        <end position="265"/>
    </location>
</feature>
<feature type="compositionally biased region" description="Pro residues" evidence="2">
    <location>
        <begin position="57"/>
        <end position="73"/>
    </location>
</feature>
<feature type="region of interest" description="Disordered" evidence="2">
    <location>
        <begin position="1"/>
        <end position="371"/>
    </location>
</feature>
<dbReference type="GO" id="GO:0003723">
    <property type="term" value="F:RNA binding"/>
    <property type="evidence" value="ECO:0007669"/>
    <property type="project" value="InterPro"/>
</dbReference>
<keyword evidence="1" id="KW-0479">Metal-binding</keyword>
<feature type="compositionally biased region" description="Acidic residues" evidence="2">
    <location>
        <begin position="479"/>
        <end position="499"/>
    </location>
</feature>
<dbReference type="OrthoDB" id="273070at2759"/>
<feature type="compositionally biased region" description="Low complexity" evidence="2">
    <location>
        <begin position="156"/>
        <end position="167"/>
    </location>
</feature>
<feature type="region of interest" description="Disordered" evidence="2">
    <location>
        <begin position="398"/>
        <end position="509"/>
    </location>
</feature>
<dbReference type="InterPro" id="IPR000571">
    <property type="entry name" value="Znf_CCCH"/>
</dbReference>
<gene>
    <name evidence="4" type="ORF">B7463_g1971</name>
</gene>
<feature type="compositionally biased region" description="Basic and acidic residues" evidence="2">
    <location>
        <begin position="642"/>
        <end position="658"/>
    </location>
</feature>
<dbReference type="InterPro" id="IPR019496">
    <property type="entry name" value="NUFIP1_cons_dom"/>
</dbReference>
<comment type="caution">
    <text evidence="4">The sequence shown here is derived from an EMBL/GenBank/DDBJ whole genome shotgun (WGS) entry which is preliminary data.</text>
</comment>
<name>A0A3E2HLT3_SCYLI</name>
<feature type="region of interest" description="Disordered" evidence="2">
    <location>
        <begin position="619"/>
        <end position="664"/>
    </location>
</feature>
<feature type="compositionally biased region" description="Basic and acidic residues" evidence="2">
    <location>
        <begin position="398"/>
        <end position="415"/>
    </location>
</feature>
<keyword evidence="5" id="KW-1185">Reference proteome</keyword>
<dbReference type="Proteomes" id="UP000258309">
    <property type="component" value="Unassembled WGS sequence"/>
</dbReference>
<dbReference type="GO" id="GO:0005634">
    <property type="term" value="C:nucleus"/>
    <property type="evidence" value="ECO:0007669"/>
    <property type="project" value="TreeGrafter"/>
</dbReference>
<feature type="compositionally biased region" description="Basic and acidic residues" evidence="2">
    <location>
        <begin position="440"/>
        <end position="465"/>
    </location>
</feature>